<name>A0A9P4MKQ5_9PEZI</name>
<evidence type="ECO:0000313" key="9">
    <source>
        <dbReference type="Proteomes" id="UP000799439"/>
    </source>
</evidence>
<comment type="caution">
    <text evidence="8">The sequence shown here is derived from an EMBL/GenBank/DDBJ whole genome shotgun (WGS) entry which is preliminary data.</text>
</comment>
<keyword evidence="4 6" id="KW-0472">Membrane</keyword>
<evidence type="ECO:0000256" key="2">
    <source>
        <dbReference type="ARBA" id="ARBA00022692"/>
    </source>
</evidence>
<feature type="domain" description="Rhodopsin" evidence="7">
    <location>
        <begin position="36"/>
        <end position="272"/>
    </location>
</feature>
<evidence type="ECO:0000256" key="4">
    <source>
        <dbReference type="ARBA" id="ARBA00023136"/>
    </source>
</evidence>
<keyword evidence="3 6" id="KW-1133">Transmembrane helix</keyword>
<proteinExistence type="inferred from homology"/>
<evidence type="ECO:0000256" key="3">
    <source>
        <dbReference type="ARBA" id="ARBA00022989"/>
    </source>
</evidence>
<dbReference type="Proteomes" id="UP000799439">
    <property type="component" value="Unassembled WGS sequence"/>
</dbReference>
<keyword evidence="9" id="KW-1185">Reference proteome</keyword>
<dbReference type="InterPro" id="IPR052337">
    <property type="entry name" value="SAT4-like"/>
</dbReference>
<evidence type="ECO:0000256" key="6">
    <source>
        <dbReference type="SAM" id="Phobius"/>
    </source>
</evidence>
<organism evidence="8 9">
    <name type="scientific">Myriangium duriaei CBS 260.36</name>
    <dbReference type="NCBI Taxonomy" id="1168546"/>
    <lineage>
        <taxon>Eukaryota</taxon>
        <taxon>Fungi</taxon>
        <taxon>Dikarya</taxon>
        <taxon>Ascomycota</taxon>
        <taxon>Pezizomycotina</taxon>
        <taxon>Dothideomycetes</taxon>
        <taxon>Dothideomycetidae</taxon>
        <taxon>Myriangiales</taxon>
        <taxon>Myriangiaceae</taxon>
        <taxon>Myriangium</taxon>
    </lineage>
</organism>
<evidence type="ECO:0000256" key="1">
    <source>
        <dbReference type="ARBA" id="ARBA00004141"/>
    </source>
</evidence>
<evidence type="ECO:0000313" key="8">
    <source>
        <dbReference type="EMBL" id="KAF2156493.1"/>
    </source>
</evidence>
<evidence type="ECO:0000256" key="5">
    <source>
        <dbReference type="ARBA" id="ARBA00038359"/>
    </source>
</evidence>
<dbReference type="EMBL" id="ML996082">
    <property type="protein sequence ID" value="KAF2156493.1"/>
    <property type="molecule type" value="Genomic_DNA"/>
</dbReference>
<dbReference type="AlphaFoldDB" id="A0A9P4MKQ5"/>
<dbReference type="PANTHER" id="PTHR33048:SF96">
    <property type="entry name" value="INTEGRAL MEMBRANE PROTEIN"/>
    <property type="match status" value="1"/>
</dbReference>
<dbReference type="OrthoDB" id="4682787at2759"/>
<feature type="transmembrane region" description="Helical" evidence="6">
    <location>
        <begin position="173"/>
        <end position="195"/>
    </location>
</feature>
<feature type="transmembrane region" description="Helical" evidence="6">
    <location>
        <begin position="20"/>
        <end position="40"/>
    </location>
</feature>
<feature type="transmembrane region" description="Helical" evidence="6">
    <location>
        <begin position="52"/>
        <end position="76"/>
    </location>
</feature>
<feature type="transmembrane region" description="Helical" evidence="6">
    <location>
        <begin position="96"/>
        <end position="115"/>
    </location>
</feature>
<gene>
    <name evidence="8" type="ORF">K461DRAFT_265871</name>
</gene>
<sequence>MMSEADKEIAAYGLKPDAYLAESIVSLFLVTIAVSLRIYVRTIVTKSFGLDDWFLLAAWVLFVADAYTAIKVAVIVKKYGVVAHLLEMTAHDFASMLLYLVNQALLKVSMALFFLRIPQRKWQIWVIRISMAVYCTYSFAFFFVVLFECGSPTGFNFIYGTCFAWNIMGPLNYIAAVLNAIVDWVFIITPLFVVWHTMMSRRSRIQICLLIAFGAMGSIVSIARIPLIKDLRIFHSLKYFGKIVPISLLSLVETGVGLIAISLAALRPLMKRRKKTPYNTNEEESHLRRRSDAHEFGSKSFEMSSHVVHITAERTV</sequence>
<dbReference type="PANTHER" id="PTHR33048">
    <property type="entry name" value="PTH11-LIKE INTEGRAL MEMBRANE PROTEIN (AFU_ORTHOLOGUE AFUA_5G11245)"/>
    <property type="match status" value="1"/>
</dbReference>
<comment type="similarity">
    <text evidence="5">Belongs to the SAT4 family.</text>
</comment>
<reference evidence="8" key="1">
    <citation type="journal article" date="2020" name="Stud. Mycol.">
        <title>101 Dothideomycetes genomes: a test case for predicting lifestyles and emergence of pathogens.</title>
        <authorList>
            <person name="Haridas S."/>
            <person name="Albert R."/>
            <person name="Binder M."/>
            <person name="Bloem J."/>
            <person name="Labutti K."/>
            <person name="Salamov A."/>
            <person name="Andreopoulos B."/>
            <person name="Baker S."/>
            <person name="Barry K."/>
            <person name="Bills G."/>
            <person name="Bluhm B."/>
            <person name="Cannon C."/>
            <person name="Castanera R."/>
            <person name="Culley D."/>
            <person name="Daum C."/>
            <person name="Ezra D."/>
            <person name="Gonzalez J."/>
            <person name="Henrissat B."/>
            <person name="Kuo A."/>
            <person name="Liang C."/>
            <person name="Lipzen A."/>
            <person name="Lutzoni F."/>
            <person name="Magnuson J."/>
            <person name="Mondo S."/>
            <person name="Nolan M."/>
            <person name="Ohm R."/>
            <person name="Pangilinan J."/>
            <person name="Park H.-J."/>
            <person name="Ramirez L."/>
            <person name="Alfaro M."/>
            <person name="Sun H."/>
            <person name="Tritt A."/>
            <person name="Yoshinaga Y."/>
            <person name="Zwiers L.-H."/>
            <person name="Turgeon B."/>
            <person name="Goodwin S."/>
            <person name="Spatafora J."/>
            <person name="Crous P."/>
            <person name="Grigoriev I."/>
        </authorList>
    </citation>
    <scope>NUCLEOTIDE SEQUENCE</scope>
    <source>
        <strain evidence="8">CBS 260.36</strain>
    </source>
</reference>
<feature type="transmembrane region" description="Helical" evidence="6">
    <location>
        <begin position="207"/>
        <end position="227"/>
    </location>
</feature>
<dbReference type="InterPro" id="IPR049326">
    <property type="entry name" value="Rhodopsin_dom_fungi"/>
</dbReference>
<feature type="transmembrane region" description="Helical" evidence="6">
    <location>
        <begin position="239"/>
        <end position="266"/>
    </location>
</feature>
<comment type="subcellular location">
    <subcellularLocation>
        <location evidence="1">Membrane</location>
        <topology evidence="1">Multi-pass membrane protein</topology>
    </subcellularLocation>
</comment>
<protein>
    <recommendedName>
        <fullName evidence="7">Rhodopsin domain-containing protein</fullName>
    </recommendedName>
</protein>
<keyword evidence="2 6" id="KW-0812">Transmembrane</keyword>
<accession>A0A9P4MKQ5</accession>
<dbReference type="GO" id="GO:0016020">
    <property type="term" value="C:membrane"/>
    <property type="evidence" value="ECO:0007669"/>
    <property type="project" value="UniProtKB-SubCell"/>
</dbReference>
<feature type="transmembrane region" description="Helical" evidence="6">
    <location>
        <begin position="127"/>
        <end position="147"/>
    </location>
</feature>
<dbReference type="Pfam" id="PF20684">
    <property type="entry name" value="Fung_rhodopsin"/>
    <property type="match status" value="1"/>
</dbReference>
<evidence type="ECO:0000259" key="7">
    <source>
        <dbReference type="Pfam" id="PF20684"/>
    </source>
</evidence>